<evidence type="ECO:0000313" key="3">
    <source>
        <dbReference type="Proteomes" id="UP001303115"/>
    </source>
</evidence>
<dbReference type="Gene3D" id="3.40.50.1820">
    <property type="entry name" value="alpha/beta hydrolase"/>
    <property type="match status" value="1"/>
</dbReference>
<dbReference type="Proteomes" id="UP001303115">
    <property type="component" value="Unassembled WGS sequence"/>
</dbReference>
<keyword evidence="3" id="KW-1185">Reference proteome</keyword>
<gene>
    <name evidence="2" type="ORF">C8A01DRAFT_12583</name>
</gene>
<dbReference type="InterPro" id="IPR029058">
    <property type="entry name" value="AB_hydrolase_fold"/>
</dbReference>
<comment type="caution">
    <text evidence="2">The sequence shown here is derived from an EMBL/GenBank/DDBJ whole genome shotgun (WGS) entry which is preliminary data.</text>
</comment>
<protein>
    <recommendedName>
        <fullName evidence="4">DUF1749-domain-containing protein</fullName>
    </recommendedName>
</protein>
<accession>A0AAN6PMY3</accession>
<dbReference type="EMBL" id="MU854322">
    <property type="protein sequence ID" value="KAK4043946.1"/>
    <property type="molecule type" value="Genomic_DNA"/>
</dbReference>
<dbReference type="PANTHER" id="PTHR31591:SF7">
    <property type="entry name" value="DUF1749-DOMAIN-CONTAINING PROTEIN"/>
    <property type="match status" value="1"/>
</dbReference>
<feature type="compositionally biased region" description="Pro residues" evidence="1">
    <location>
        <begin position="1"/>
        <end position="12"/>
    </location>
</feature>
<sequence length="323" mass="35346">PKMSNPPIPRPHPVQVHHYLPSSSSTTNEPPHPLQTYEHTYFHPAQVPAPSNALVFIGGLGDGPHTIPYVQSLVRPLSTLPSDRDDIYNGRYSVFEARLSSAFTGFGHGSLAQDAREIADLVRYLRRGLGMRRVVLMGHSTGCQDCLEYAAVTKSLDDGGEEEEEELEEAWATRVDGYILQGPVSDREAIQMGEDPVEVAGSLRVARGMGWRGSPVTAYRWASLAGVGGDDDYFSSDLSDDKLAAIWGRLERPVLIVPSEKDEWVPAGTDVMGLVRKWMGFCKPGIASELSGLIPGANHRVDNEAGQQWLADRVARFLAEIGK</sequence>
<dbReference type="AlphaFoldDB" id="A0AAN6PMY3"/>
<organism evidence="2 3">
    <name type="scientific">Parachaetomium inaequale</name>
    <dbReference type="NCBI Taxonomy" id="2588326"/>
    <lineage>
        <taxon>Eukaryota</taxon>
        <taxon>Fungi</taxon>
        <taxon>Dikarya</taxon>
        <taxon>Ascomycota</taxon>
        <taxon>Pezizomycotina</taxon>
        <taxon>Sordariomycetes</taxon>
        <taxon>Sordariomycetidae</taxon>
        <taxon>Sordariales</taxon>
        <taxon>Chaetomiaceae</taxon>
        <taxon>Parachaetomium</taxon>
    </lineage>
</organism>
<proteinExistence type="predicted"/>
<dbReference type="SUPFAM" id="SSF53474">
    <property type="entry name" value="alpha/beta-Hydrolases"/>
    <property type="match status" value="1"/>
</dbReference>
<feature type="non-terminal residue" evidence="2">
    <location>
        <position position="1"/>
    </location>
</feature>
<evidence type="ECO:0000256" key="1">
    <source>
        <dbReference type="SAM" id="MobiDB-lite"/>
    </source>
</evidence>
<dbReference type="Pfam" id="PF08538">
    <property type="entry name" value="DUF1749"/>
    <property type="match status" value="1"/>
</dbReference>
<name>A0AAN6PMY3_9PEZI</name>
<feature type="region of interest" description="Disordered" evidence="1">
    <location>
        <begin position="1"/>
        <end position="36"/>
    </location>
</feature>
<dbReference type="PANTHER" id="PTHR31591">
    <property type="entry name" value="UPF0613 PROTEIN PB24D3.06C"/>
    <property type="match status" value="1"/>
</dbReference>
<dbReference type="InterPro" id="IPR013744">
    <property type="entry name" value="SidJ"/>
</dbReference>
<reference evidence="3" key="1">
    <citation type="journal article" date="2023" name="Mol. Phylogenet. Evol.">
        <title>Genome-scale phylogeny and comparative genomics of the fungal order Sordariales.</title>
        <authorList>
            <person name="Hensen N."/>
            <person name="Bonometti L."/>
            <person name="Westerberg I."/>
            <person name="Brannstrom I.O."/>
            <person name="Guillou S."/>
            <person name="Cros-Aarteil S."/>
            <person name="Calhoun S."/>
            <person name="Haridas S."/>
            <person name="Kuo A."/>
            <person name="Mondo S."/>
            <person name="Pangilinan J."/>
            <person name="Riley R."/>
            <person name="LaButti K."/>
            <person name="Andreopoulos B."/>
            <person name="Lipzen A."/>
            <person name="Chen C."/>
            <person name="Yan M."/>
            <person name="Daum C."/>
            <person name="Ng V."/>
            <person name="Clum A."/>
            <person name="Steindorff A."/>
            <person name="Ohm R.A."/>
            <person name="Martin F."/>
            <person name="Silar P."/>
            <person name="Natvig D.O."/>
            <person name="Lalanne C."/>
            <person name="Gautier V."/>
            <person name="Ament-Velasquez S.L."/>
            <person name="Kruys A."/>
            <person name="Hutchinson M.I."/>
            <person name="Powell A.J."/>
            <person name="Barry K."/>
            <person name="Miller A.N."/>
            <person name="Grigoriev I.V."/>
            <person name="Debuchy R."/>
            <person name="Gladieux P."/>
            <person name="Hiltunen Thoren M."/>
            <person name="Johannesson H."/>
        </authorList>
    </citation>
    <scope>NUCLEOTIDE SEQUENCE [LARGE SCALE GENOMIC DNA]</scope>
    <source>
        <strain evidence="3">CBS 284.82</strain>
    </source>
</reference>
<evidence type="ECO:0008006" key="4">
    <source>
        <dbReference type="Google" id="ProtNLM"/>
    </source>
</evidence>
<evidence type="ECO:0000313" key="2">
    <source>
        <dbReference type="EMBL" id="KAK4043946.1"/>
    </source>
</evidence>